<name>A0A7S7NX55_PALFE</name>
<evidence type="ECO:0000313" key="5">
    <source>
        <dbReference type="Proteomes" id="UP000593892"/>
    </source>
</evidence>
<dbReference type="KEGG" id="pfer:IRI77_16170"/>
<accession>A0A7S7NX55</accession>
<dbReference type="InterPro" id="IPR002110">
    <property type="entry name" value="Ankyrin_rpt"/>
</dbReference>
<protein>
    <submittedName>
        <fullName evidence="4">Ankyrin repeat domain-containing protein</fullName>
    </submittedName>
</protein>
<dbReference type="AlphaFoldDB" id="A0A7S7NX55"/>
<evidence type="ECO:0000256" key="1">
    <source>
        <dbReference type="ARBA" id="ARBA00022737"/>
    </source>
</evidence>
<evidence type="ECO:0000256" key="2">
    <source>
        <dbReference type="ARBA" id="ARBA00023043"/>
    </source>
</evidence>
<keyword evidence="5" id="KW-1185">Reference proteome</keyword>
<sequence>MPESPRHQLDRALAADDCPGFEALVQEHPELLNAPHCRPVLMAARSLNTAHRLLRLGAELDAVSKWWAGGMGTVQIDPAVGRFLVDQGAQLTVHVAAGLGLVDPLARMLDADASLVDAKGMDNCTPLHFARDVETAQLLLTHGARIDARDQDHSSTPAQWLIGDAPEVSRFLLTQGATPDIFLAAALGDRNLAESLIRSDPDCVAHRIGRLPHFPPLGHGRGGTIYQWTLGFNSYPHQIAWKQGHQALFEYLYEHSGTSIRLIVSCLLGRRGEAEALAAAHPGLVASLAPEEHELVARYCWETNLNIEAVRLMLDVGFPLTHPERSHGYTPLHNAAWAGSAELVDLLLERGHPVDIEDPGYHATPLGFALHDCLVEKRHPEGDFVHVVRALLDAGSPWEALNYPTGDAGIDEVFRSRLLTRIDGAALLGDEAAVMRLLDEKPGSDSLASALAGAAKGGHLDLCRRLLESGAPVDGVAGRDRLTPLMYAAAPSGLPVVSLLLQHGASITAKNRNGSTVLHLAVANNADLETIRLLLDSGAGVHAGTANAFGHTPRKLAEKAGRAELLELLRSCPGRA</sequence>
<dbReference type="Proteomes" id="UP000593892">
    <property type="component" value="Chromosome"/>
</dbReference>
<feature type="repeat" description="ANK" evidence="3">
    <location>
        <begin position="327"/>
        <end position="359"/>
    </location>
</feature>
<dbReference type="EMBL" id="CP063849">
    <property type="protein sequence ID" value="QOY91423.1"/>
    <property type="molecule type" value="Genomic_DNA"/>
</dbReference>
<dbReference type="Pfam" id="PF00023">
    <property type="entry name" value="Ank"/>
    <property type="match status" value="3"/>
</dbReference>
<keyword evidence="1" id="KW-0677">Repeat</keyword>
<proteinExistence type="predicted"/>
<dbReference type="PRINTS" id="PR01415">
    <property type="entry name" value="ANKYRIN"/>
</dbReference>
<feature type="repeat" description="ANK" evidence="3">
    <location>
        <begin position="480"/>
        <end position="512"/>
    </location>
</feature>
<dbReference type="SMART" id="SM00248">
    <property type="entry name" value="ANK"/>
    <property type="match status" value="7"/>
</dbReference>
<dbReference type="PROSITE" id="PS50088">
    <property type="entry name" value="ANK_REPEAT"/>
    <property type="match status" value="3"/>
</dbReference>
<gene>
    <name evidence="4" type="ORF">IRI77_16170</name>
</gene>
<feature type="repeat" description="ANK" evidence="3">
    <location>
        <begin position="513"/>
        <end position="546"/>
    </location>
</feature>
<dbReference type="SUPFAM" id="SSF48403">
    <property type="entry name" value="Ankyrin repeat"/>
    <property type="match status" value="2"/>
</dbReference>
<dbReference type="InterPro" id="IPR036770">
    <property type="entry name" value="Ankyrin_rpt-contain_sf"/>
</dbReference>
<dbReference type="RefSeq" id="WP_194453077.1">
    <property type="nucleotide sequence ID" value="NZ_CP063849.1"/>
</dbReference>
<dbReference type="PANTHER" id="PTHR24198">
    <property type="entry name" value="ANKYRIN REPEAT AND PROTEIN KINASE DOMAIN-CONTAINING PROTEIN"/>
    <property type="match status" value="1"/>
</dbReference>
<evidence type="ECO:0000313" key="4">
    <source>
        <dbReference type="EMBL" id="QOY91423.1"/>
    </source>
</evidence>
<reference evidence="4 5" key="1">
    <citation type="submission" date="2020-10" db="EMBL/GenBank/DDBJ databases">
        <title>Complete genome sequence of Paludibaculum fermentans P105T, a facultatively anaerobic acidobacterium capable of dissimilatory Fe(III) reduction.</title>
        <authorList>
            <person name="Dedysh S.N."/>
            <person name="Beletsky A.V."/>
            <person name="Kulichevskaya I.S."/>
            <person name="Mardanov A.V."/>
            <person name="Ravin N.V."/>
        </authorList>
    </citation>
    <scope>NUCLEOTIDE SEQUENCE [LARGE SCALE GENOMIC DNA]</scope>
    <source>
        <strain evidence="4 5">P105</strain>
    </source>
</reference>
<dbReference type="Gene3D" id="1.25.40.20">
    <property type="entry name" value="Ankyrin repeat-containing domain"/>
    <property type="match status" value="3"/>
</dbReference>
<dbReference type="PANTHER" id="PTHR24198:SF165">
    <property type="entry name" value="ANKYRIN REPEAT-CONTAINING PROTEIN-RELATED"/>
    <property type="match status" value="1"/>
</dbReference>
<evidence type="ECO:0000256" key="3">
    <source>
        <dbReference type="PROSITE-ProRule" id="PRU00023"/>
    </source>
</evidence>
<keyword evidence="2 3" id="KW-0040">ANK repeat</keyword>
<dbReference type="PROSITE" id="PS50297">
    <property type="entry name" value="ANK_REP_REGION"/>
    <property type="match status" value="3"/>
</dbReference>
<organism evidence="4 5">
    <name type="scientific">Paludibaculum fermentans</name>
    <dbReference type="NCBI Taxonomy" id="1473598"/>
    <lineage>
        <taxon>Bacteria</taxon>
        <taxon>Pseudomonadati</taxon>
        <taxon>Acidobacteriota</taxon>
        <taxon>Terriglobia</taxon>
        <taxon>Bryobacterales</taxon>
        <taxon>Bryobacteraceae</taxon>
        <taxon>Paludibaculum</taxon>
    </lineage>
</organism>
<dbReference type="Pfam" id="PF12796">
    <property type="entry name" value="Ank_2"/>
    <property type="match status" value="1"/>
</dbReference>